<proteinExistence type="predicted"/>
<name>A0A6A4R8M5_9RHOB</name>
<dbReference type="InterPro" id="IPR006747">
    <property type="entry name" value="DUF599"/>
</dbReference>
<dbReference type="RefSeq" id="WP_158980690.1">
    <property type="nucleotide sequence ID" value="NZ_WSFO01000011.1"/>
</dbReference>
<protein>
    <submittedName>
        <fullName evidence="2">DUF599 family protein</fullName>
    </submittedName>
</protein>
<gene>
    <name evidence="2" type="ORF">GP644_17925</name>
</gene>
<reference evidence="2 3" key="1">
    <citation type="submission" date="2019-12" db="EMBL/GenBank/DDBJ databases">
        <authorList>
            <person name="Zhang Y.-J."/>
        </authorList>
    </citation>
    <scope>NUCLEOTIDE SEQUENCE [LARGE SCALE GENOMIC DNA]</scope>
    <source>
        <strain evidence="2 3">H18S-6</strain>
    </source>
</reference>
<dbReference type="AlphaFoldDB" id="A0A6A4R8M5"/>
<dbReference type="Pfam" id="PF04654">
    <property type="entry name" value="DUF599"/>
    <property type="match status" value="1"/>
</dbReference>
<feature type="transmembrane region" description="Helical" evidence="1">
    <location>
        <begin position="186"/>
        <end position="214"/>
    </location>
</feature>
<keyword evidence="1" id="KW-1133">Transmembrane helix</keyword>
<organism evidence="2 3">
    <name type="scientific">Parasedimentitalea maritima</name>
    <dbReference type="NCBI Taxonomy" id="2578117"/>
    <lineage>
        <taxon>Bacteria</taxon>
        <taxon>Pseudomonadati</taxon>
        <taxon>Pseudomonadota</taxon>
        <taxon>Alphaproteobacteria</taxon>
        <taxon>Rhodobacterales</taxon>
        <taxon>Paracoccaceae</taxon>
        <taxon>Parasedimentitalea</taxon>
    </lineage>
</organism>
<keyword evidence="1" id="KW-0812">Transmembrane</keyword>
<dbReference type="PANTHER" id="PTHR31881">
    <property type="match status" value="1"/>
</dbReference>
<evidence type="ECO:0000313" key="2">
    <source>
        <dbReference type="EMBL" id="KAE9627970.1"/>
    </source>
</evidence>
<dbReference type="EMBL" id="WSFO01000011">
    <property type="protein sequence ID" value="KAE9627970.1"/>
    <property type="molecule type" value="Genomic_DNA"/>
</dbReference>
<feature type="transmembrane region" description="Helical" evidence="1">
    <location>
        <begin position="115"/>
        <end position="135"/>
    </location>
</feature>
<keyword evidence="1" id="KW-0472">Membrane</keyword>
<feature type="transmembrane region" description="Helical" evidence="1">
    <location>
        <begin position="65"/>
        <end position="95"/>
    </location>
</feature>
<dbReference type="Proteomes" id="UP000441586">
    <property type="component" value="Unassembled WGS sequence"/>
</dbReference>
<evidence type="ECO:0000313" key="3">
    <source>
        <dbReference type="Proteomes" id="UP000441586"/>
    </source>
</evidence>
<evidence type="ECO:0000256" key="1">
    <source>
        <dbReference type="SAM" id="Phobius"/>
    </source>
</evidence>
<dbReference type="PANTHER" id="PTHR31881:SF6">
    <property type="entry name" value="OS09G0494600 PROTEIN"/>
    <property type="match status" value="1"/>
</dbReference>
<sequence length="251" mass="27609">MSSFIAEVGWPDLIALLMLTASFATYGPLSSALLGGNISARMLVWRKMWARQMLWREERITDVSLVRGLIGNVSFFATTTVFVISGLLALIGSSSAIVNKLNSLPHLEPVTEETIILKLCALLTMAVVAFFKFGWAMRLHANALLMVGAAPEPAERNSTQAEYVSAHLAEMSALASSHFQGGVRAYYFGFASLPWLFSAWLLFPSLALMISVAIRREFYSNAFKAATAPGDQFQGAKHLAKSRCEEKEEHR</sequence>
<feature type="transmembrane region" description="Helical" evidence="1">
    <location>
        <begin position="13"/>
        <end position="44"/>
    </location>
</feature>
<accession>A0A6A4R8M5</accession>
<comment type="caution">
    <text evidence="2">The sequence shown here is derived from an EMBL/GenBank/DDBJ whole genome shotgun (WGS) entry which is preliminary data.</text>
</comment>